<feature type="region of interest" description="Disordered" evidence="1">
    <location>
        <begin position="641"/>
        <end position="713"/>
    </location>
</feature>
<reference evidence="2 3" key="1">
    <citation type="submission" date="2019-03" db="EMBL/GenBank/DDBJ databases">
        <title>Rhodosporidium diobovatum UCD-FST 08-225 genome sequencing, assembly, and annotation.</title>
        <authorList>
            <person name="Fakankun I.U."/>
            <person name="Fristensky B."/>
            <person name="Levin D.B."/>
        </authorList>
    </citation>
    <scope>NUCLEOTIDE SEQUENCE [LARGE SCALE GENOMIC DNA]</scope>
    <source>
        <strain evidence="2 3">UCD-FST 08-225</strain>
    </source>
</reference>
<feature type="region of interest" description="Disordered" evidence="1">
    <location>
        <begin position="590"/>
        <end position="627"/>
    </location>
</feature>
<feature type="compositionally biased region" description="Polar residues" evidence="1">
    <location>
        <begin position="675"/>
        <end position="699"/>
    </location>
</feature>
<feature type="compositionally biased region" description="Basic and acidic residues" evidence="1">
    <location>
        <begin position="553"/>
        <end position="569"/>
    </location>
</feature>
<organism evidence="2 3">
    <name type="scientific">Rhodotorula diobovata</name>
    <dbReference type="NCBI Taxonomy" id="5288"/>
    <lineage>
        <taxon>Eukaryota</taxon>
        <taxon>Fungi</taxon>
        <taxon>Dikarya</taxon>
        <taxon>Basidiomycota</taxon>
        <taxon>Pucciniomycotina</taxon>
        <taxon>Microbotryomycetes</taxon>
        <taxon>Sporidiobolales</taxon>
        <taxon>Sporidiobolaceae</taxon>
        <taxon>Rhodotorula</taxon>
    </lineage>
</organism>
<feature type="region of interest" description="Disordered" evidence="1">
    <location>
        <begin position="897"/>
        <end position="978"/>
    </location>
</feature>
<feature type="compositionally biased region" description="Low complexity" evidence="1">
    <location>
        <begin position="957"/>
        <end position="978"/>
    </location>
</feature>
<accession>A0A5C5G5K6</accession>
<evidence type="ECO:0000313" key="3">
    <source>
        <dbReference type="Proteomes" id="UP000311382"/>
    </source>
</evidence>
<dbReference type="STRING" id="5288.A0A5C5G5K6"/>
<dbReference type="OrthoDB" id="433738at2759"/>
<feature type="region of interest" description="Disordered" evidence="1">
    <location>
        <begin position="753"/>
        <end position="807"/>
    </location>
</feature>
<dbReference type="Proteomes" id="UP000311382">
    <property type="component" value="Unassembled WGS sequence"/>
</dbReference>
<feature type="region of interest" description="Disordered" evidence="1">
    <location>
        <begin position="549"/>
        <end position="571"/>
    </location>
</feature>
<sequence length="1079" mass="112646">MAGPSASSSAGGMGADYAASVHNNARTNHALREHDFVQQTGATLDAYLAQGQAVLGNLANQRDVMKGTANALYHHLFPPESASYPPSSPATPFYSLLSFLRSLSPSSSPSPSSPHPPPTLLPLPLALNTLPAPCPRETLTTVVSSAALHAALLHDAEALRATHPGTERFKLAAAQNVDRWWDGEVRLRGGARRYDPATRAWVPLLGSASDDESSVTVRGPFAYLVCALTSRFEPTFVVAPFRSPLSPLAPDPDAEADAEGGGGPTVDIVAVRPLRHGPTRALERAGEGERARKGFVERVWAVTRGMYDGGRHVESVYAPGEAAEVEEGEDADGGAVCEVWRAADVEWVPDAKEDDLKSRLVCLDGALHDLGTNGGTLRVRAVGGADSAVRVLRASISGSSTPALVSSPLTSHPPITPQNAHFWDSYFPAPGAGVVGLQTPPLNAQPSLYPPAGTFPGRKGLLRRNSSLSSVSSSVVEDDKDEQEWTHDEEEQVQRIYDACLAKHALTEAPFPANGPPPSNFTNTVARAVLRAAGGSGRAAARRARFTLGAAHDAQDKEQQAADEADSKKWPHSLKSTRLKILALVKERQLGPRVEDTPRQADPDATPKRRQPLARQDSMDFLPDMHNTNSITRLSNMLRQPSQDGIAVPPPSSAASSRFPPSAQLGTLGVPLARSASSRPSYRMQRTNSLQSIAGSPSQPAKPRRKAAAADTLDATLLSVPTTSAPAALSTRMARTGSESSVLPARPLARHLSFSQSQPLENPTLGGGSPVKKAWAPSTGLLTPPASSKKRSQAFTFASPPPKNPLGLTLDPASTALKRDGGAAGLASAFTSPVVGAFPSPASASPKKKKAKVTTAAPVRAPSFGDASAASSQHSGLGLGLAIGGLNALSAEADSSMFGDRSEDDSPFAAAKRVPAPAPTPKEERMRSPSFEGPMGTFTLLDPSASPTSLASRRNSPPKLTLTPSLSPTFPPSSASSSASMSTFASASSLATVASSSSSACSGAASPLSPLFDLNALKLESLSSSPAESVAGISDVDSDEDFGCDGGSNVFLNPEYIRAGHEAYALRERLGAFAWGQGQ</sequence>
<feature type="compositionally biased region" description="Basic and acidic residues" evidence="1">
    <location>
        <begin position="590"/>
        <end position="607"/>
    </location>
</feature>
<evidence type="ECO:0000313" key="2">
    <source>
        <dbReference type="EMBL" id="TNY24393.1"/>
    </source>
</evidence>
<evidence type="ECO:0000256" key="1">
    <source>
        <dbReference type="SAM" id="MobiDB-lite"/>
    </source>
</evidence>
<keyword evidence="3" id="KW-1185">Reference proteome</keyword>
<feature type="compositionally biased region" description="Low complexity" evidence="1">
    <location>
        <begin position="653"/>
        <end position="663"/>
    </location>
</feature>
<name>A0A5C5G5K6_9BASI</name>
<proteinExistence type="predicted"/>
<gene>
    <name evidence="2" type="ORF">DMC30DRAFT_410348</name>
</gene>
<comment type="caution">
    <text evidence="2">The sequence shown here is derived from an EMBL/GenBank/DDBJ whole genome shotgun (WGS) entry which is preliminary data.</text>
</comment>
<dbReference type="EMBL" id="SOZI01000003">
    <property type="protein sequence ID" value="TNY24393.1"/>
    <property type="molecule type" value="Genomic_DNA"/>
</dbReference>
<protein>
    <submittedName>
        <fullName evidence="2">Proteophosphoglycan ppg4</fullName>
    </submittedName>
</protein>
<feature type="compositionally biased region" description="Polar residues" evidence="1">
    <location>
        <begin position="945"/>
        <end position="955"/>
    </location>
</feature>
<dbReference type="AlphaFoldDB" id="A0A5C5G5K6"/>